<dbReference type="Proteomes" id="UP001207468">
    <property type="component" value="Unassembled WGS sequence"/>
</dbReference>
<accession>A0ACC0U6N2</accession>
<protein>
    <submittedName>
        <fullName evidence="1">Uncharacterized protein</fullName>
    </submittedName>
</protein>
<proteinExistence type="predicted"/>
<dbReference type="EMBL" id="JAGFNK010000132">
    <property type="protein sequence ID" value="KAI9507283.1"/>
    <property type="molecule type" value="Genomic_DNA"/>
</dbReference>
<comment type="caution">
    <text evidence="1">The sequence shown here is derived from an EMBL/GenBank/DDBJ whole genome shotgun (WGS) entry which is preliminary data.</text>
</comment>
<organism evidence="1 2">
    <name type="scientific">Russula earlei</name>
    <dbReference type="NCBI Taxonomy" id="71964"/>
    <lineage>
        <taxon>Eukaryota</taxon>
        <taxon>Fungi</taxon>
        <taxon>Dikarya</taxon>
        <taxon>Basidiomycota</taxon>
        <taxon>Agaricomycotina</taxon>
        <taxon>Agaricomycetes</taxon>
        <taxon>Russulales</taxon>
        <taxon>Russulaceae</taxon>
        <taxon>Russula</taxon>
    </lineage>
</organism>
<gene>
    <name evidence="1" type="ORF">F5148DRAFT_1206347</name>
</gene>
<sequence length="425" mass="46026">MPFPDAAFFKHPRAASTGMVDQVPRGGGREIVENRIGSIEDVEFGKDGISLEITFSNPDAATKCLPMSGYSVSGHPIIDTAISRSPPKPQAAIQDKFLDTRRNLYVLGLPFDLSNPELSAIFSHFGAVTHSVILATVDNASRRRGFVVMSTHAEAKIAMENISQTSIRGSIVDVSWAVVQRSQGFLDGGDRAVTLEGQVDSAIPASDRGSTFQTSSSQSDNSKTVHALSVAQDQSYPASIIVHNLPALLFAQDSDLEPLFCPFGEVREIRKQAPSVTQSSADIISVLVTYSSVIDATEAKVALHGQTYGDTPLKVESLWPYHDYEHNRKPGREHSSRSSLNPCASPFVFDTAMTISAPPTSLVSEDFPDYFSKPKLSGMARRFTHFSLPDTITRGHRSLPASTLPSRANSVAPWSVPPARSSFYA</sequence>
<name>A0ACC0U6N2_9AGAM</name>
<evidence type="ECO:0000313" key="2">
    <source>
        <dbReference type="Proteomes" id="UP001207468"/>
    </source>
</evidence>
<keyword evidence="2" id="KW-1185">Reference proteome</keyword>
<reference evidence="1" key="1">
    <citation type="submission" date="2021-03" db="EMBL/GenBank/DDBJ databases">
        <title>Evolutionary priming and transition to the ectomycorrhizal habit in an iconic lineage of mushroom-forming fungi: is preadaptation a requirement?</title>
        <authorList>
            <consortium name="DOE Joint Genome Institute"/>
            <person name="Looney B.P."/>
            <person name="Miyauchi S."/>
            <person name="Morin E."/>
            <person name="Drula E."/>
            <person name="Courty P.E."/>
            <person name="Chicoki N."/>
            <person name="Fauchery L."/>
            <person name="Kohler A."/>
            <person name="Kuo A."/>
            <person name="LaButti K."/>
            <person name="Pangilinan J."/>
            <person name="Lipzen A."/>
            <person name="Riley R."/>
            <person name="Andreopoulos W."/>
            <person name="He G."/>
            <person name="Johnson J."/>
            <person name="Barry K.W."/>
            <person name="Grigoriev I.V."/>
            <person name="Nagy L."/>
            <person name="Hibbett D."/>
            <person name="Henrissat B."/>
            <person name="Matheny P.B."/>
            <person name="Labbe J."/>
            <person name="Martin A.F."/>
        </authorList>
    </citation>
    <scope>NUCLEOTIDE SEQUENCE</scope>
    <source>
        <strain evidence="1">BPL698</strain>
    </source>
</reference>
<evidence type="ECO:0000313" key="1">
    <source>
        <dbReference type="EMBL" id="KAI9507283.1"/>
    </source>
</evidence>